<feature type="transmembrane region" description="Helical" evidence="1">
    <location>
        <begin position="12"/>
        <end position="29"/>
    </location>
</feature>
<keyword evidence="1" id="KW-1133">Transmembrane helix</keyword>
<proteinExistence type="predicted"/>
<gene>
    <name evidence="2" type="ORF">D0812_04770</name>
</gene>
<evidence type="ECO:0000313" key="2">
    <source>
        <dbReference type="EMBL" id="AYO13771.1"/>
    </source>
</evidence>
<name>A0ABN5PZ15_9VIBR</name>
<reference evidence="2 3" key="1">
    <citation type="submission" date="2018-10" db="EMBL/GenBank/DDBJ databases">
        <title>Whole Genome of Vibrio owensii strain 170502, isolated from Acute Hepatopancreatic Necrosis Disease (AHPND) shrimp.</title>
        <authorList>
            <person name="Yan M."/>
            <person name="Wang X."/>
            <person name="Wang Y."/>
        </authorList>
    </citation>
    <scope>NUCLEOTIDE SEQUENCE [LARGE SCALE GENOMIC DNA]</scope>
    <source>
        <strain evidence="2 3">1700302</strain>
    </source>
</reference>
<keyword evidence="3" id="KW-1185">Reference proteome</keyword>
<evidence type="ECO:0000256" key="1">
    <source>
        <dbReference type="SAM" id="Phobius"/>
    </source>
</evidence>
<organism evidence="2 3">
    <name type="scientific">Vibrio owensii</name>
    <dbReference type="NCBI Taxonomy" id="696485"/>
    <lineage>
        <taxon>Bacteria</taxon>
        <taxon>Pseudomonadati</taxon>
        <taxon>Pseudomonadota</taxon>
        <taxon>Gammaproteobacteria</taxon>
        <taxon>Vibrionales</taxon>
        <taxon>Vibrionaceae</taxon>
        <taxon>Vibrio</taxon>
    </lineage>
</organism>
<keyword evidence="1" id="KW-0472">Membrane</keyword>
<evidence type="ECO:0000313" key="3">
    <source>
        <dbReference type="Proteomes" id="UP000272136"/>
    </source>
</evidence>
<dbReference type="EMBL" id="CP033137">
    <property type="protein sequence ID" value="AYO13771.1"/>
    <property type="molecule type" value="Genomic_DNA"/>
</dbReference>
<keyword evidence="1" id="KW-0812">Transmembrane</keyword>
<sequence length="71" mass="8438">MIEVELVEAPNAIIFMVVILCSRFVLTRVKGERVCYNHKNFKERFENFEGVYFNSFCFYQKLSAANRSIYN</sequence>
<accession>A0ABN5PZ15</accession>
<protein>
    <submittedName>
        <fullName evidence="2">Uncharacterized protein</fullName>
    </submittedName>
</protein>
<dbReference type="Proteomes" id="UP000272136">
    <property type="component" value="Chromosome 1"/>
</dbReference>